<dbReference type="EMBL" id="BK015520">
    <property type="protein sequence ID" value="DAE10813.1"/>
    <property type="molecule type" value="Genomic_DNA"/>
</dbReference>
<evidence type="ECO:0000313" key="1">
    <source>
        <dbReference type="EMBL" id="DAE10813.1"/>
    </source>
</evidence>
<proteinExistence type="predicted"/>
<protein>
    <submittedName>
        <fullName evidence="1">Uncharacterized protein</fullName>
    </submittedName>
</protein>
<accession>A0A8S5PWI8</accession>
<reference evidence="1" key="1">
    <citation type="journal article" date="2021" name="Proc. Natl. Acad. Sci. U.S.A.">
        <title>A Catalog of Tens of Thousands of Viruses from Human Metagenomes Reveals Hidden Associations with Chronic Diseases.</title>
        <authorList>
            <person name="Tisza M.J."/>
            <person name="Buck C.B."/>
        </authorList>
    </citation>
    <scope>NUCLEOTIDE SEQUENCE</scope>
    <source>
        <strain evidence="1">CtRNB7</strain>
    </source>
</reference>
<sequence length="145" mass="16907">MAKKIQYTPEMKKVIDELGLKDENIMYINIIREPLERILSGEKTVEFRDLSDFWLKKVANFNSKGEYVSDKPITHILFQNGMDKPPHAKRALVEMKYNIDKEEKIENPDSPKTQYILKEAEKEGFAPDDTYLAIVLGKVVFRENI</sequence>
<name>A0A8S5PWI8_9CAUD</name>
<organism evidence="1">
    <name type="scientific">Siphoviridae sp. ctRNB7</name>
    <dbReference type="NCBI Taxonomy" id="2825502"/>
    <lineage>
        <taxon>Viruses</taxon>
        <taxon>Duplodnaviria</taxon>
        <taxon>Heunggongvirae</taxon>
        <taxon>Uroviricota</taxon>
        <taxon>Caudoviricetes</taxon>
    </lineage>
</organism>